<proteinExistence type="predicted"/>
<feature type="region of interest" description="Disordered" evidence="1">
    <location>
        <begin position="38"/>
        <end position="59"/>
    </location>
</feature>
<name>A0A2W1JR88_9CYAN</name>
<accession>A0A2W1JR88</accession>
<gene>
    <name evidence="2" type="ORF">C1752_03420</name>
</gene>
<evidence type="ECO:0000313" key="2">
    <source>
        <dbReference type="EMBL" id="PZD72584.1"/>
    </source>
</evidence>
<evidence type="ECO:0000313" key="3">
    <source>
        <dbReference type="Proteomes" id="UP000248857"/>
    </source>
</evidence>
<dbReference type="Proteomes" id="UP000248857">
    <property type="component" value="Unassembled WGS sequence"/>
</dbReference>
<dbReference type="AlphaFoldDB" id="A0A2W1JR88"/>
<protein>
    <submittedName>
        <fullName evidence="2">Uncharacterized protein</fullName>
    </submittedName>
</protein>
<dbReference type="EMBL" id="PQWO01000009">
    <property type="protein sequence ID" value="PZD72584.1"/>
    <property type="molecule type" value="Genomic_DNA"/>
</dbReference>
<reference evidence="2 3" key="1">
    <citation type="journal article" date="2018" name="Sci. Rep.">
        <title>A novel species of the marine cyanobacterium Acaryochloris with a unique pigment content and lifestyle.</title>
        <authorList>
            <person name="Partensky F."/>
            <person name="Six C."/>
            <person name="Ratin M."/>
            <person name="Garczarek L."/>
            <person name="Vaulot D."/>
            <person name="Probert I."/>
            <person name="Calteau A."/>
            <person name="Gourvil P."/>
            <person name="Marie D."/>
            <person name="Grebert T."/>
            <person name="Bouchier C."/>
            <person name="Le Panse S."/>
            <person name="Gachenot M."/>
            <person name="Rodriguez F."/>
            <person name="Garrido J.L."/>
        </authorList>
    </citation>
    <scope>NUCLEOTIDE SEQUENCE [LARGE SCALE GENOMIC DNA]</scope>
    <source>
        <strain evidence="2 3">RCC1774</strain>
    </source>
</reference>
<keyword evidence="3" id="KW-1185">Reference proteome</keyword>
<organism evidence="2 3">
    <name type="scientific">Acaryochloris thomasi RCC1774</name>
    <dbReference type="NCBI Taxonomy" id="1764569"/>
    <lineage>
        <taxon>Bacteria</taxon>
        <taxon>Bacillati</taxon>
        <taxon>Cyanobacteriota</taxon>
        <taxon>Cyanophyceae</taxon>
        <taxon>Acaryochloridales</taxon>
        <taxon>Acaryochloridaceae</taxon>
        <taxon>Acaryochloris</taxon>
        <taxon>Acaryochloris thomasi</taxon>
    </lineage>
</organism>
<comment type="caution">
    <text evidence="2">The sequence shown here is derived from an EMBL/GenBank/DDBJ whole genome shotgun (WGS) entry which is preliminary data.</text>
</comment>
<sequence>MDRVLLSEATLNLVALLMNPEAQPHQEQIALDLREEDPKDHLEQQDQRVPPARQDHCQD</sequence>
<evidence type="ECO:0000256" key="1">
    <source>
        <dbReference type="SAM" id="MobiDB-lite"/>
    </source>
</evidence>